<protein>
    <submittedName>
        <fullName evidence="1">Methionine-R-sulfoxide reductase with GAF domain</fullName>
    </submittedName>
</protein>
<dbReference type="RefSeq" id="WP_209807964.1">
    <property type="nucleotide sequence ID" value="NZ_JAGGKT010000001.1"/>
</dbReference>
<accession>A0ABS4GIU1</accession>
<organism evidence="1 2">
    <name type="scientific">Ammoniphilus resinae</name>
    <dbReference type="NCBI Taxonomy" id="861532"/>
    <lineage>
        <taxon>Bacteria</taxon>
        <taxon>Bacillati</taxon>
        <taxon>Bacillota</taxon>
        <taxon>Bacilli</taxon>
        <taxon>Bacillales</taxon>
        <taxon>Paenibacillaceae</taxon>
        <taxon>Aneurinibacillus group</taxon>
        <taxon>Ammoniphilus</taxon>
    </lineage>
</organism>
<evidence type="ECO:0000313" key="1">
    <source>
        <dbReference type="EMBL" id="MBP1930174.1"/>
    </source>
</evidence>
<sequence>MSMAADIASLELIAAVHQMPIMDQKAFDHLVHRLQQHVSHFEWVGLYLLERSGDPHYFLKAAAGDQVPESMARKAILQVEIPSSAEDVLGKLTVTSNTAVAFDESDYTSLAALVAEIGKKIEQSNENHQ</sequence>
<name>A0ABS4GIU1_9BACL</name>
<dbReference type="EMBL" id="JAGGKT010000001">
    <property type="protein sequence ID" value="MBP1930174.1"/>
    <property type="molecule type" value="Genomic_DNA"/>
</dbReference>
<comment type="caution">
    <text evidence="1">The sequence shown here is derived from an EMBL/GenBank/DDBJ whole genome shotgun (WGS) entry which is preliminary data.</text>
</comment>
<evidence type="ECO:0000313" key="2">
    <source>
        <dbReference type="Proteomes" id="UP001519343"/>
    </source>
</evidence>
<proteinExistence type="predicted"/>
<reference evidence="1 2" key="1">
    <citation type="submission" date="2021-03" db="EMBL/GenBank/DDBJ databases">
        <title>Genomic Encyclopedia of Type Strains, Phase IV (KMG-IV): sequencing the most valuable type-strain genomes for metagenomic binning, comparative biology and taxonomic classification.</title>
        <authorList>
            <person name="Goeker M."/>
        </authorList>
    </citation>
    <scope>NUCLEOTIDE SEQUENCE [LARGE SCALE GENOMIC DNA]</scope>
    <source>
        <strain evidence="1 2">DSM 24738</strain>
    </source>
</reference>
<gene>
    <name evidence="1" type="ORF">J2Z37_000161</name>
</gene>
<dbReference type="Proteomes" id="UP001519343">
    <property type="component" value="Unassembled WGS sequence"/>
</dbReference>
<dbReference type="SUPFAM" id="SSF55781">
    <property type="entry name" value="GAF domain-like"/>
    <property type="match status" value="1"/>
</dbReference>
<keyword evidence="2" id="KW-1185">Reference proteome</keyword>